<keyword evidence="5" id="KW-0413">Isomerase</keyword>
<accession>A0ABZ3E8Y3</accession>
<dbReference type="InterPro" id="IPR014016">
    <property type="entry name" value="UvrD-like_ATP-bd"/>
</dbReference>
<evidence type="ECO:0000256" key="8">
    <source>
        <dbReference type="ARBA" id="ARBA00048988"/>
    </source>
</evidence>
<dbReference type="InterPro" id="IPR014017">
    <property type="entry name" value="DNA_helicase_UvrD-like_C"/>
</dbReference>
<dbReference type="Pfam" id="PF00580">
    <property type="entry name" value="UvrD-helicase"/>
    <property type="match status" value="1"/>
</dbReference>
<evidence type="ECO:0000259" key="10">
    <source>
        <dbReference type="PROSITE" id="PS51198"/>
    </source>
</evidence>
<dbReference type="Pfam" id="PF13361">
    <property type="entry name" value="UvrD_C"/>
    <property type="match status" value="1"/>
</dbReference>
<sequence length="470" mass="52760">MALTEEQIDFINAREPKVLVKAFAGSGKTYSASAFSKARPSSRILYLVFNSAAQKDATRRFPNNVHSRTINSLAYSAFGAVYRQKHCDNLTANDVRAAVDPGGEMNYRSLMVIAETVRQFMISRDAEIRVSHAEAAIPEDSAVDPYHLARIAGRLWEAMIDPGETRVRATHDAYLKLFQLQRPDFGRQFDILIVDEAQDVNPVTQAIIDDQSIPVVLIGDPHQSIYGFRGAVNAIEDFSYEAEYPLTYSFRFGFECATLANMLLQKHTTEEDMLIGAGPDTKILYDTPITGPHMKIHRTVAETLRSAADAVRKGQKIAWAGNMYGYGLDKALDLYHLYSGNRSSVRDFRLVKEFPSYDRYKEVATDTRNAEMMRLTRIVEEYGGDMPMLIEAMKTNTTSPGQADLILTTAHKSKGLQAAEVELANDFPDLNDKRLEGDKKREEVNLLYVAMTRAQTTMSLPDNIRTHIFS</sequence>
<evidence type="ECO:0000256" key="7">
    <source>
        <dbReference type="ARBA" id="ARBA00034808"/>
    </source>
</evidence>
<dbReference type="Proteomes" id="UP001445268">
    <property type="component" value="Plasmid unnamed2"/>
</dbReference>
<dbReference type="PROSITE" id="PS51198">
    <property type="entry name" value="UVRD_HELICASE_ATP_BIND"/>
    <property type="match status" value="1"/>
</dbReference>
<dbReference type="PANTHER" id="PTHR11070">
    <property type="entry name" value="UVRD / RECB / PCRA DNA HELICASE FAMILY MEMBER"/>
    <property type="match status" value="1"/>
</dbReference>
<evidence type="ECO:0000256" key="2">
    <source>
        <dbReference type="ARBA" id="ARBA00022801"/>
    </source>
</evidence>
<geneLocation type="plasmid" evidence="11 12">
    <name>unnamed2</name>
</geneLocation>
<keyword evidence="12" id="KW-1185">Reference proteome</keyword>
<evidence type="ECO:0000256" key="5">
    <source>
        <dbReference type="ARBA" id="ARBA00023235"/>
    </source>
</evidence>
<dbReference type="RefSeq" id="WP_342632718.1">
    <property type="nucleotide sequence ID" value="NZ_CP152382.1"/>
</dbReference>
<keyword evidence="1 9" id="KW-0547">Nucleotide-binding</keyword>
<dbReference type="EMBL" id="CP152382">
    <property type="protein sequence ID" value="XAF56170.1"/>
    <property type="molecule type" value="Genomic_DNA"/>
</dbReference>
<dbReference type="EC" id="5.6.2.4" evidence="7"/>
<keyword evidence="4 9" id="KW-0067">ATP-binding</keyword>
<protein>
    <recommendedName>
        <fullName evidence="7">DNA 3'-5' helicase</fullName>
        <ecNumber evidence="7">5.6.2.4</ecNumber>
    </recommendedName>
</protein>
<dbReference type="InterPro" id="IPR027417">
    <property type="entry name" value="P-loop_NTPase"/>
</dbReference>
<keyword evidence="2 9" id="KW-0378">Hydrolase</keyword>
<evidence type="ECO:0000256" key="3">
    <source>
        <dbReference type="ARBA" id="ARBA00022806"/>
    </source>
</evidence>
<dbReference type="InterPro" id="IPR000212">
    <property type="entry name" value="DNA_helicase_UvrD/REP"/>
</dbReference>
<keyword evidence="11" id="KW-0614">Plasmid</keyword>
<feature type="binding site" evidence="9">
    <location>
        <begin position="22"/>
        <end position="29"/>
    </location>
    <ligand>
        <name>ATP</name>
        <dbReference type="ChEBI" id="CHEBI:30616"/>
    </ligand>
</feature>
<evidence type="ECO:0000313" key="11">
    <source>
        <dbReference type="EMBL" id="XAF56170.1"/>
    </source>
</evidence>
<evidence type="ECO:0000256" key="4">
    <source>
        <dbReference type="ARBA" id="ARBA00022840"/>
    </source>
</evidence>
<keyword evidence="3 9" id="KW-0347">Helicase</keyword>
<dbReference type="SUPFAM" id="SSF52540">
    <property type="entry name" value="P-loop containing nucleoside triphosphate hydrolases"/>
    <property type="match status" value="1"/>
</dbReference>
<name>A0ABZ3E8Y3_9GAMM</name>
<evidence type="ECO:0000313" key="12">
    <source>
        <dbReference type="Proteomes" id="UP001445268"/>
    </source>
</evidence>
<evidence type="ECO:0000256" key="6">
    <source>
        <dbReference type="ARBA" id="ARBA00034617"/>
    </source>
</evidence>
<evidence type="ECO:0000256" key="1">
    <source>
        <dbReference type="ARBA" id="ARBA00022741"/>
    </source>
</evidence>
<dbReference type="Gene3D" id="3.40.50.300">
    <property type="entry name" value="P-loop containing nucleotide triphosphate hydrolases"/>
    <property type="match status" value="2"/>
</dbReference>
<dbReference type="PANTHER" id="PTHR11070:SF30">
    <property type="entry name" value="F-BOX DNA HELICASE 1"/>
    <property type="match status" value="1"/>
</dbReference>
<evidence type="ECO:0000256" key="9">
    <source>
        <dbReference type="PROSITE-ProRule" id="PRU00560"/>
    </source>
</evidence>
<feature type="domain" description="UvrD-like helicase ATP-binding" evidence="10">
    <location>
        <begin position="1"/>
        <end position="257"/>
    </location>
</feature>
<comment type="catalytic activity">
    <reaction evidence="8">
        <text>ATP + H2O = ADP + phosphate + H(+)</text>
        <dbReference type="Rhea" id="RHEA:13065"/>
        <dbReference type="ChEBI" id="CHEBI:15377"/>
        <dbReference type="ChEBI" id="CHEBI:15378"/>
        <dbReference type="ChEBI" id="CHEBI:30616"/>
        <dbReference type="ChEBI" id="CHEBI:43474"/>
        <dbReference type="ChEBI" id="CHEBI:456216"/>
        <dbReference type="EC" id="5.6.2.4"/>
    </reaction>
</comment>
<proteinExistence type="predicted"/>
<organism evidence="11 12">
    <name type="scientific">Marinobacter alkaliphilus</name>
    <dbReference type="NCBI Taxonomy" id="254719"/>
    <lineage>
        <taxon>Bacteria</taxon>
        <taxon>Pseudomonadati</taxon>
        <taxon>Pseudomonadota</taxon>
        <taxon>Gammaproteobacteria</taxon>
        <taxon>Pseudomonadales</taxon>
        <taxon>Marinobacteraceae</taxon>
        <taxon>Marinobacter</taxon>
    </lineage>
</organism>
<gene>
    <name evidence="11" type="ORF">AAGT77_20665</name>
</gene>
<comment type="catalytic activity">
    <reaction evidence="6">
        <text>Couples ATP hydrolysis with the unwinding of duplex DNA by translocating in the 3'-5' direction.</text>
        <dbReference type="EC" id="5.6.2.4"/>
    </reaction>
</comment>
<reference evidence="11 12" key="1">
    <citation type="submission" date="2024-04" db="EMBL/GenBank/DDBJ databases">
        <title>Marinobacter sp. SBY-1.</title>
        <authorList>
            <person name="Pan C."/>
        </authorList>
    </citation>
    <scope>NUCLEOTIDE SEQUENCE [LARGE SCALE GENOMIC DNA]</scope>
    <source>
        <strain evidence="11 12">SBY-1</strain>
        <plasmid evidence="11 12">unnamed2</plasmid>
    </source>
</reference>